<sequence length="345" mass="39647">MPISVCYVVYPVVMVNFIMIKKKNNQTLTTFIGGAIDKTSYVAIGACIFGVILFCSLYFWLINPYGHGTNTTNLRWFDSLYFCVITFSSLGYGDIAPIGFGKFMASFQVLSGLILIAVFVGKIASERQSAMLRLIYTSEHQRRIVDFEKELYLIDEQIDKALDEHNHDKLYSLSRSTYRFLASIHNYLHFQANQGGLASYGNTSSLKRLYQSVAQIQQTLYEAIRTYGIQQRTKLKFEQTIIRINSIAKAMSSFHSQDEKIKPLLLEIQQLATYLDKWKEQHSKGNVKLKYRSVVTDYLLFKVKDSLPPQPWPKHIHKKIATELEIQNLLAQKCIDRLIKDGHIT</sequence>
<feature type="transmembrane region" description="Helical" evidence="8">
    <location>
        <begin position="105"/>
        <end position="124"/>
    </location>
</feature>
<dbReference type="AlphaFoldDB" id="A0A2T2YL55"/>
<dbReference type="GO" id="GO:0030322">
    <property type="term" value="P:stabilization of membrane potential"/>
    <property type="evidence" value="ECO:0007669"/>
    <property type="project" value="TreeGrafter"/>
</dbReference>
<dbReference type="GO" id="GO:0022841">
    <property type="term" value="F:potassium ion leak channel activity"/>
    <property type="evidence" value="ECO:0007669"/>
    <property type="project" value="TreeGrafter"/>
</dbReference>
<feature type="transmembrane region" description="Helical" evidence="8">
    <location>
        <begin position="41"/>
        <end position="62"/>
    </location>
</feature>
<feature type="domain" description="Potassium channel" evidence="9">
    <location>
        <begin position="47"/>
        <end position="125"/>
    </location>
</feature>
<dbReference type="Proteomes" id="UP000240357">
    <property type="component" value="Unassembled WGS sequence"/>
</dbReference>
<evidence type="ECO:0000256" key="6">
    <source>
        <dbReference type="ARBA" id="ARBA00023136"/>
    </source>
</evidence>
<evidence type="ECO:0000256" key="8">
    <source>
        <dbReference type="SAM" id="Phobius"/>
    </source>
</evidence>
<evidence type="ECO:0000256" key="7">
    <source>
        <dbReference type="ARBA" id="ARBA00023303"/>
    </source>
</evidence>
<dbReference type="InterPro" id="IPR013099">
    <property type="entry name" value="K_chnl_dom"/>
</dbReference>
<evidence type="ECO:0000256" key="3">
    <source>
        <dbReference type="ARBA" id="ARBA00022692"/>
    </source>
</evidence>
<organism evidence="10 11">
    <name type="scientific">Adhaeribacter arboris</name>
    <dbReference type="NCBI Taxonomy" id="2072846"/>
    <lineage>
        <taxon>Bacteria</taxon>
        <taxon>Pseudomonadati</taxon>
        <taxon>Bacteroidota</taxon>
        <taxon>Cytophagia</taxon>
        <taxon>Cytophagales</taxon>
        <taxon>Hymenobacteraceae</taxon>
        <taxon>Adhaeribacter</taxon>
    </lineage>
</organism>
<reference evidence="10 11" key="1">
    <citation type="submission" date="2018-03" db="EMBL/GenBank/DDBJ databases">
        <title>Adhaeribacter sp. HMF7605 Genome sequencing and assembly.</title>
        <authorList>
            <person name="Kang H."/>
            <person name="Kang J."/>
            <person name="Cha I."/>
            <person name="Kim H."/>
            <person name="Joh K."/>
        </authorList>
    </citation>
    <scope>NUCLEOTIDE SEQUENCE [LARGE SCALE GENOMIC DNA]</scope>
    <source>
        <strain evidence="10 11">HMF7605</strain>
    </source>
</reference>
<keyword evidence="7" id="KW-0407">Ion channel</keyword>
<evidence type="ECO:0000259" key="9">
    <source>
        <dbReference type="Pfam" id="PF07885"/>
    </source>
</evidence>
<keyword evidence="4 8" id="KW-1133">Transmembrane helix</keyword>
<evidence type="ECO:0000256" key="4">
    <source>
        <dbReference type="ARBA" id="ARBA00022989"/>
    </source>
</evidence>
<gene>
    <name evidence="10" type="ORF">AHMF7605_23400</name>
</gene>
<dbReference type="GO" id="GO:0015271">
    <property type="term" value="F:outward rectifier potassium channel activity"/>
    <property type="evidence" value="ECO:0007669"/>
    <property type="project" value="TreeGrafter"/>
</dbReference>
<evidence type="ECO:0000256" key="5">
    <source>
        <dbReference type="ARBA" id="ARBA00023065"/>
    </source>
</evidence>
<dbReference type="InterPro" id="IPR003280">
    <property type="entry name" value="2pore_dom_K_chnl"/>
</dbReference>
<evidence type="ECO:0000256" key="1">
    <source>
        <dbReference type="ARBA" id="ARBA00004141"/>
    </source>
</evidence>
<keyword evidence="5" id="KW-0406">Ion transport</keyword>
<dbReference type="SUPFAM" id="SSF81324">
    <property type="entry name" value="Voltage-gated potassium channels"/>
    <property type="match status" value="1"/>
</dbReference>
<keyword evidence="6 8" id="KW-0472">Membrane</keyword>
<dbReference type="GO" id="GO:0005886">
    <property type="term" value="C:plasma membrane"/>
    <property type="evidence" value="ECO:0007669"/>
    <property type="project" value="TreeGrafter"/>
</dbReference>
<evidence type="ECO:0000313" key="11">
    <source>
        <dbReference type="Proteomes" id="UP000240357"/>
    </source>
</evidence>
<evidence type="ECO:0000313" key="10">
    <source>
        <dbReference type="EMBL" id="PSR56237.1"/>
    </source>
</evidence>
<dbReference type="EMBL" id="PYFT01000001">
    <property type="protein sequence ID" value="PSR56237.1"/>
    <property type="molecule type" value="Genomic_DNA"/>
</dbReference>
<dbReference type="PANTHER" id="PTHR11003:SF291">
    <property type="entry name" value="IP11374P"/>
    <property type="match status" value="1"/>
</dbReference>
<protein>
    <recommendedName>
        <fullName evidence="9">Potassium channel domain-containing protein</fullName>
    </recommendedName>
</protein>
<accession>A0A2T2YL55</accession>
<dbReference type="PANTHER" id="PTHR11003">
    <property type="entry name" value="POTASSIUM CHANNEL, SUBFAMILY K"/>
    <property type="match status" value="1"/>
</dbReference>
<proteinExistence type="predicted"/>
<comment type="subcellular location">
    <subcellularLocation>
        <location evidence="1">Membrane</location>
        <topology evidence="1">Multi-pass membrane protein</topology>
    </subcellularLocation>
</comment>
<feature type="transmembrane region" description="Helical" evidence="8">
    <location>
        <begin position="74"/>
        <end position="93"/>
    </location>
</feature>
<comment type="caution">
    <text evidence="10">The sequence shown here is derived from an EMBL/GenBank/DDBJ whole genome shotgun (WGS) entry which is preliminary data.</text>
</comment>
<evidence type="ECO:0000256" key="2">
    <source>
        <dbReference type="ARBA" id="ARBA00022448"/>
    </source>
</evidence>
<keyword evidence="11" id="KW-1185">Reference proteome</keyword>
<keyword evidence="3 8" id="KW-0812">Transmembrane</keyword>
<name>A0A2T2YL55_9BACT</name>
<keyword evidence="2" id="KW-0813">Transport</keyword>
<dbReference type="Pfam" id="PF07885">
    <property type="entry name" value="Ion_trans_2"/>
    <property type="match status" value="1"/>
</dbReference>
<dbReference type="Gene3D" id="1.10.287.70">
    <property type="match status" value="1"/>
</dbReference>